<protein>
    <submittedName>
        <fullName evidence="2">Uncharacterized protein</fullName>
    </submittedName>
</protein>
<feature type="region of interest" description="Disordered" evidence="1">
    <location>
        <begin position="49"/>
        <end position="68"/>
    </location>
</feature>
<dbReference type="EMBL" id="ML979147">
    <property type="protein sequence ID" value="KAF1910971.1"/>
    <property type="molecule type" value="Genomic_DNA"/>
</dbReference>
<proteinExistence type="predicted"/>
<reference evidence="2" key="1">
    <citation type="journal article" date="2020" name="Stud. Mycol.">
        <title>101 Dothideomycetes genomes: a test case for predicting lifestyles and emergence of pathogens.</title>
        <authorList>
            <person name="Haridas S."/>
            <person name="Albert R."/>
            <person name="Binder M."/>
            <person name="Bloem J."/>
            <person name="Labutti K."/>
            <person name="Salamov A."/>
            <person name="Andreopoulos B."/>
            <person name="Baker S."/>
            <person name="Barry K."/>
            <person name="Bills G."/>
            <person name="Bluhm B."/>
            <person name="Cannon C."/>
            <person name="Castanera R."/>
            <person name="Culley D."/>
            <person name="Daum C."/>
            <person name="Ezra D."/>
            <person name="Gonzalez J."/>
            <person name="Henrissat B."/>
            <person name="Kuo A."/>
            <person name="Liang C."/>
            <person name="Lipzen A."/>
            <person name="Lutzoni F."/>
            <person name="Magnuson J."/>
            <person name="Mondo S."/>
            <person name="Nolan M."/>
            <person name="Ohm R."/>
            <person name="Pangilinan J."/>
            <person name="Park H.-J."/>
            <person name="Ramirez L."/>
            <person name="Alfaro M."/>
            <person name="Sun H."/>
            <person name="Tritt A."/>
            <person name="Yoshinaga Y."/>
            <person name="Zwiers L.-H."/>
            <person name="Turgeon B."/>
            <person name="Goodwin S."/>
            <person name="Spatafora J."/>
            <person name="Crous P."/>
            <person name="Grigoriev I."/>
        </authorList>
    </citation>
    <scope>NUCLEOTIDE SEQUENCE</scope>
    <source>
        <strain evidence="2">HMLAC05119</strain>
    </source>
</reference>
<keyword evidence="3" id="KW-1185">Reference proteome</keyword>
<sequence>MLQGVRRVREQARDISSKTCAEIINFAARFYLRMMISAARSYGCRGQGRQRRVEHEEGERVNRPRDNGYPPLSLNAAACPHSILQTAGHECVRPLPVMRVFRLLVFEEWREQIIASSTLERVDLIIVIATVRWRAGCWAGGMTTSGSVRVHTI</sequence>
<evidence type="ECO:0000313" key="2">
    <source>
        <dbReference type="EMBL" id="KAF1910971.1"/>
    </source>
</evidence>
<feature type="compositionally biased region" description="Basic and acidic residues" evidence="1">
    <location>
        <begin position="51"/>
        <end position="66"/>
    </location>
</feature>
<evidence type="ECO:0000256" key="1">
    <source>
        <dbReference type="SAM" id="MobiDB-lite"/>
    </source>
</evidence>
<accession>A0A6A5Q4D2</accession>
<organism evidence="2 3">
    <name type="scientific">Ampelomyces quisqualis</name>
    <name type="common">Powdery mildew agent</name>
    <dbReference type="NCBI Taxonomy" id="50730"/>
    <lineage>
        <taxon>Eukaryota</taxon>
        <taxon>Fungi</taxon>
        <taxon>Dikarya</taxon>
        <taxon>Ascomycota</taxon>
        <taxon>Pezizomycotina</taxon>
        <taxon>Dothideomycetes</taxon>
        <taxon>Pleosporomycetidae</taxon>
        <taxon>Pleosporales</taxon>
        <taxon>Pleosporineae</taxon>
        <taxon>Phaeosphaeriaceae</taxon>
        <taxon>Ampelomyces</taxon>
    </lineage>
</organism>
<dbReference type="Proteomes" id="UP000800096">
    <property type="component" value="Unassembled WGS sequence"/>
</dbReference>
<gene>
    <name evidence="2" type="ORF">BDU57DRAFT_113592</name>
</gene>
<evidence type="ECO:0000313" key="3">
    <source>
        <dbReference type="Proteomes" id="UP000800096"/>
    </source>
</evidence>
<dbReference type="AlphaFoldDB" id="A0A6A5Q4D2"/>
<name>A0A6A5Q4D2_AMPQU</name>